<evidence type="ECO:0000259" key="5">
    <source>
        <dbReference type="PROSITE" id="PS50075"/>
    </source>
</evidence>
<evidence type="ECO:0000259" key="7">
    <source>
        <dbReference type="PROSITE" id="PS52019"/>
    </source>
</evidence>
<accession>A0A3S4Y6A9</accession>
<dbReference type="InterPro" id="IPR049900">
    <property type="entry name" value="PKS_mFAS_DH"/>
</dbReference>
<feature type="domain" description="Carrier" evidence="5">
    <location>
        <begin position="13"/>
        <end position="87"/>
    </location>
</feature>
<dbReference type="SMART" id="SM00823">
    <property type="entry name" value="PKS_PP"/>
    <property type="match status" value="1"/>
</dbReference>
<evidence type="ECO:0000313" key="9">
    <source>
        <dbReference type="Proteomes" id="UP000273044"/>
    </source>
</evidence>
<dbReference type="InterPro" id="IPR014030">
    <property type="entry name" value="Ketoacyl_synth_N"/>
</dbReference>
<evidence type="ECO:0000313" key="8">
    <source>
        <dbReference type="EMBL" id="VEH69700.1"/>
    </source>
</evidence>
<dbReference type="Gene3D" id="3.40.47.10">
    <property type="match status" value="1"/>
</dbReference>
<dbReference type="Gene3D" id="1.10.1200.10">
    <property type="entry name" value="ACP-like"/>
    <property type="match status" value="1"/>
</dbReference>
<sequence>MTTQIAETARVAALRNRLVREILAPATGLAPEVVDRAGSIRCIGLGSVDYVEIIRLIRHHLGVAIPASKLFMHHNINELAGYLVNRLDGGTGQEATKSVPQQFTGAPVQSRAGKELGTRQVAIIGVAMNLPGDIRDLDALWRHSARQGDAVTPIADSRPEILRDHLRNHSSLLGFPEYAAFTSDIRAFDAAFFGISPAEARAMDPQQRKMLELTWHVLEDAGYRPASLAGAPVGVHCAVNAVDYGELLIQEPQILESLGPFADPGVHPSMIANRVSRWFGFSGPSETYNTACSSSLVALHHAVRALRDGSCELAIAAGVNALLSARGFHQMNRAGMLSPDGRCAAFDHRGNGFVRAEGFVAVLLKPLELALKDGDRVLAAILGTAIGHDGRTDSLRAPNPAAQRDLVMAAIRDADVPAETISYLEAHGTGTALGDPIEFEGLSAAFQRLAPGMPEGSCVLGSVKTNLGHLEAAAGLAGVAKVLACFARRELPGLGHFERLNPNLDTGGSPFRIATANEPWQPDGDATPLRCGISSFGFGGANAHVILEGGFDAASVTRDAILPVLLVLSSCTADGLRAEAGALAAHLASHPERDLRTTALGLMARQPLEERLALIVSDRDEAIARLAEFADIGTAFRIRCGRVPTSHVLALPTPGTSADAVSDWLNSGNLESAQESWLAGHQVPWDGLGFMPEAAGLPGHVFAKTSFWYDDVPSPECPSLDRRLHPLVAYNTSTFAEQRFRIALDPADVLARHRQVDGVASMPSSALLEAARFCYEVACGASGPVVLSDLLWAPEQPTAGPLDIVLVPSGDGADFDFLDSDGAVVCQGTIRAGTPATRSAANWGLEIVDPAGIAEEFATAGLRHGPAYGCIVALSLGERMASARIRLPETLAALEQPYTIQPMLLARALELAWLAMRREGLASNTTEPSYLGEMAVHQAMGLEADVDVRVGSSGCDITIRNEEQILATLTDVRFTEIGQVQR</sequence>
<dbReference type="GO" id="GO:0005737">
    <property type="term" value="C:cytoplasm"/>
    <property type="evidence" value="ECO:0007669"/>
    <property type="project" value="TreeGrafter"/>
</dbReference>
<dbReference type="EMBL" id="LR134406">
    <property type="protein sequence ID" value="VEH69700.1"/>
    <property type="molecule type" value="Genomic_DNA"/>
</dbReference>
<dbReference type="AlphaFoldDB" id="A0A3S4Y6A9"/>
<dbReference type="GO" id="GO:0071770">
    <property type="term" value="P:DIM/DIP cell wall layer assembly"/>
    <property type="evidence" value="ECO:0007669"/>
    <property type="project" value="TreeGrafter"/>
</dbReference>
<dbReference type="InterPro" id="IPR049551">
    <property type="entry name" value="PKS_DH_C"/>
</dbReference>
<dbReference type="GeneID" id="64406457"/>
<dbReference type="SUPFAM" id="SSF47336">
    <property type="entry name" value="ACP-like"/>
    <property type="match status" value="1"/>
</dbReference>
<evidence type="ECO:0000259" key="6">
    <source>
        <dbReference type="PROSITE" id="PS52004"/>
    </source>
</evidence>
<proteinExistence type="predicted"/>
<dbReference type="SMART" id="SM01294">
    <property type="entry name" value="PKS_PP_betabranch"/>
    <property type="match status" value="1"/>
</dbReference>
<dbReference type="CDD" id="cd00833">
    <property type="entry name" value="PKS"/>
    <property type="match status" value="1"/>
</dbReference>
<dbReference type="Pfam" id="PF00550">
    <property type="entry name" value="PP-binding"/>
    <property type="match status" value="1"/>
</dbReference>
<dbReference type="InterPro" id="IPR032821">
    <property type="entry name" value="PKS_assoc"/>
</dbReference>
<dbReference type="PROSITE" id="PS52019">
    <property type="entry name" value="PKS_MFAS_DH"/>
    <property type="match status" value="1"/>
</dbReference>
<evidence type="ECO:0000256" key="2">
    <source>
        <dbReference type="ARBA" id="ARBA00022553"/>
    </source>
</evidence>
<keyword evidence="3" id="KW-0808">Transferase</keyword>
<keyword evidence="2" id="KW-0597">Phosphoprotein</keyword>
<dbReference type="GO" id="GO:0004312">
    <property type="term" value="F:fatty acid synthase activity"/>
    <property type="evidence" value="ECO:0007669"/>
    <property type="project" value="TreeGrafter"/>
</dbReference>
<keyword evidence="9" id="KW-1185">Reference proteome</keyword>
<dbReference type="Pfam" id="PF00109">
    <property type="entry name" value="ketoacyl-synt"/>
    <property type="match status" value="1"/>
</dbReference>
<dbReference type="Proteomes" id="UP000273044">
    <property type="component" value="Chromosome"/>
</dbReference>
<evidence type="ECO:0000256" key="4">
    <source>
        <dbReference type="PROSITE-ProRule" id="PRU01363"/>
    </source>
</evidence>
<feature type="domain" description="PKS/mFAS DH" evidence="7">
    <location>
        <begin position="646"/>
        <end position="982"/>
    </location>
</feature>
<organism evidence="8 9">
    <name type="scientific">Arachnia propionica</name>
    <dbReference type="NCBI Taxonomy" id="1750"/>
    <lineage>
        <taxon>Bacteria</taxon>
        <taxon>Bacillati</taxon>
        <taxon>Actinomycetota</taxon>
        <taxon>Actinomycetes</taxon>
        <taxon>Propionibacteriales</taxon>
        <taxon>Propionibacteriaceae</taxon>
        <taxon>Arachnia</taxon>
    </lineage>
</organism>
<dbReference type="Gene3D" id="1.10.1240.100">
    <property type="match status" value="1"/>
</dbReference>
<dbReference type="SUPFAM" id="SSF53901">
    <property type="entry name" value="Thiolase-like"/>
    <property type="match status" value="1"/>
</dbReference>
<keyword evidence="1" id="KW-0596">Phosphopantetheine</keyword>
<evidence type="ECO:0000256" key="3">
    <source>
        <dbReference type="ARBA" id="ARBA00022679"/>
    </source>
</evidence>
<dbReference type="InterPro" id="IPR009081">
    <property type="entry name" value="PP-bd_ACP"/>
</dbReference>
<dbReference type="PANTHER" id="PTHR43775:SF37">
    <property type="entry name" value="SI:DKEY-61P9.11"/>
    <property type="match status" value="1"/>
</dbReference>
<dbReference type="InterPro" id="IPR050091">
    <property type="entry name" value="PKS_NRPS_Biosynth_Enz"/>
</dbReference>
<dbReference type="GO" id="GO:0005886">
    <property type="term" value="C:plasma membrane"/>
    <property type="evidence" value="ECO:0007669"/>
    <property type="project" value="TreeGrafter"/>
</dbReference>
<dbReference type="InterPro" id="IPR042104">
    <property type="entry name" value="PKS_dehydratase_sf"/>
</dbReference>
<dbReference type="InterPro" id="IPR020841">
    <property type="entry name" value="PKS_Beta-ketoAc_synthase_dom"/>
</dbReference>
<comment type="caution">
    <text evidence="4">Lacks conserved residue(s) required for the propagation of feature annotation.</text>
</comment>
<dbReference type="GO" id="GO:0006633">
    <property type="term" value="P:fatty acid biosynthetic process"/>
    <property type="evidence" value="ECO:0007669"/>
    <property type="project" value="TreeGrafter"/>
</dbReference>
<feature type="region of interest" description="N-terminal hotdog fold" evidence="4">
    <location>
        <begin position="646"/>
        <end position="809"/>
    </location>
</feature>
<dbReference type="Gene3D" id="3.10.129.110">
    <property type="entry name" value="Polyketide synthase dehydratase"/>
    <property type="match status" value="1"/>
</dbReference>
<gene>
    <name evidence="8" type="primary">pksM_1</name>
    <name evidence="8" type="ORF">NCTC12967_00976</name>
</gene>
<dbReference type="Pfam" id="PF14765">
    <property type="entry name" value="PS-DH"/>
    <property type="match status" value="1"/>
</dbReference>
<dbReference type="PANTHER" id="PTHR43775">
    <property type="entry name" value="FATTY ACID SYNTHASE"/>
    <property type="match status" value="1"/>
</dbReference>
<dbReference type="GO" id="GO:0031177">
    <property type="term" value="F:phosphopantetheine binding"/>
    <property type="evidence" value="ECO:0007669"/>
    <property type="project" value="InterPro"/>
</dbReference>
<protein>
    <submittedName>
        <fullName evidence="8">Polyketide synthase PksM</fullName>
    </submittedName>
</protein>
<dbReference type="PROSITE" id="PS50075">
    <property type="entry name" value="CARRIER"/>
    <property type="match status" value="1"/>
</dbReference>
<dbReference type="InterPro" id="IPR020806">
    <property type="entry name" value="PKS_PP-bd"/>
</dbReference>
<dbReference type="Pfam" id="PF16197">
    <property type="entry name" value="KAsynt_C_assoc"/>
    <property type="match status" value="1"/>
</dbReference>
<dbReference type="RefSeq" id="WP_061787729.1">
    <property type="nucleotide sequence ID" value="NZ_LR134406.1"/>
</dbReference>
<feature type="domain" description="Ketosynthase family 3 (KS3)" evidence="6">
    <location>
        <begin position="118"/>
        <end position="549"/>
    </location>
</feature>
<name>A0A3S4Y6A9_9ACTN</name>
<dbReference type="InterPro" id="IPR036736">
    <property type="entry name" value="ACP-like_sf"/>
</dbReference>
<evidence type="ECO:0000256" key="1">
    <source>
        <dbReference type="ARBA" id="ARBA00022450"/>
    </source>
</evidence>
<reference evidence="8 9" key="1">
    <citation type="submission" date="2018-12" db="EMBL/GenBank/DDBJ databases">
        <authorList>
            <consortium name="Pathogen Informatics"/>
        </authorList>
    </citation>
    <scope>NUCLEOTIDE SEQUENCE [LARGE SCALE GENOMIC DNA]</scope>
    <source>
        <strain evidence="8 9">NCTC12967</strain>
    </source>
</reference>
<feature type="region of interest" description="C-terminal hotdog fold" evidence="4">
    <location>
        <begin position="842"/>
        <end position="982"/>
    </location>
</feature>
<dbReference type="PROSITE" id="PS52004">
    <property type="entry name" value="KS3_2"/>
    <property type="match status" value="1"/>
</dbReference>
<dbReference type="SMART" id="SM00825">
    <property type="entry name" value="PKS_KS"/>
    <property type="match status" value="1"/>
</dbReference>
<dbReference type="Pfam" id="PF02801">
    <property type="entry name" value="Ketoacyl-synt_C"/>
    <property type="match status" value="1"/>
</dbReference>
<dbReference type="InterPro" id="IPR016039">
    <property type="entry name" value="Thiolase-like"/>
</dbReference>
<dbReference type="InterPro" id="IPR014031">
    <property type="entry name" value="Ketoacyl_synth_C"/>
</dbReference>